<proteinExistence type="predicted"/>
<reference evidence="1" key="1">
    <citation type="submission" date="2021-06" db="EMBL/GenBank/DDBJ databases">
        <authorList>
            <person name="Kallberg Y."/>
            <person name="Tangrot J."/>
            <person name="Rosling A."/>
        </authorList>
    </citation>
    <scope>NUCLEOTIDE SEQUENCE</scope>
    <source>
        <strain evidence="1">FL130A</strain>
    </source>
</reference>
<dbReference type="AlphaFoldDB" id="A0A9N9J064"/>
<keyword evidence="2" id="KW-1185">Reference proteome</keyword>
<evidence type="ECO:0000313" key="1">
    <source>
        <dbReference type="EMBL" id="CAG8756114.1"/>
    </source>
</evidence>
<organism evidence="1 2">
    <name type="scientific">Ambispora leptoticha</name>
    <dbReference type="NCBI Taxonomy" id="144679"/>
    <lineage>
        <taxon>Eukaryota</taxon>
        <taxon>Fungi</taxon>
        <taxon>Fungi incertae sedis</taxon>
        <taxon>Mucoromycota</taxon>
        <taxon>Glomeromycotina</taxon>
        <taxon>Glomeromycetes</taxon>
        <taxon>Archaeosporales</taxon>
        <taxon>Ambisporaceae</taxon>
        <taxon>Ambispora</taxon>
    </lineage>
</organism>
<comment type="caution">
    <text evidence="1">The sequence shown here is derived from an EMBL/GenBank/DDBJ whole genome shotgun (WGS) entry which is preliminary data.</text>
</comment>
<name>A0A9N9J064_9GLOM</name>
<gene>
    <name evidence="1" type="ORF">ALEPTO_LOCUS13489</name>
</gene>
<dbReference type="EMBL" id="CAJVPS010043621">
    <property type="protein sequence ID" value="CAG8756114.1"/>
    <property type="molecule type" value="Genomic_DNA"/>
</dbReference>
<protein>
    <submittedName>
        <fullName evidence="1">14097_t:CDS:1</fullName>
    </submittedName>
</protein>
<dbReference type="OrthoDB" id="10263185at2759"/>
<sequence length="164" mass="19082">MSSMKSCVHLEFCSKKKMSTKKLLDKIKQLEYEIYDDDDLIRDNILNLVDYIEKDNTPPKVIHAVIHSLYRIFLPLLSKGDLQLQTRELYIRYVNKLIDFLGHAEPGLQIPSLKILLDLLKSESAFLTISAGSYQFSNNHFFRIVEGLLDNENFSEPLKNEFIE</sequence>
<feature type="non-terminal residue" evidence="1">
    <location>
        <position position="164"/>
    </location>
</feature>
<evidence type="ECO:0000313" key="2">
    <source>
        <dbReference type="Proteomes" id="UP000789508"/>
    </source>
</evidence>
<accession>A0A9N9J064</accession>
<dbReference type="Proteomes" id="UP000789508">
    <property type="component" value="Unassembled WGS sequence"/>
</dbReference>